<dbReference type="EMBL" id="CACTIH010000031">
    <property type="protein sequence ID" value="CAA2938068.1"/>
    <property type="molecule type" value="Genomic_DNA"/>
</dbReference>
<comment type="caution">
    <text evidence="4">The sequence shown here is derived from an EMBL/GenBank/DDBJ whole genome shotgun (WGS) entry which is preliminary data.</text>
</comment>
<dbReference type="Pfam" id="PF12854">
    <property type="entry name" value="PPR_1"/>
    <property type="match status" value="1"/>
</dbReference>
<feature type="repeat" description="PPR" evidence="3">
    <location>
        <begin position="517"/>
        <end position="551"/>
    </location>
</feature>
<evidence type="ECO:0000313" key="5">
    <source>
        <dbReference type="Proteomes" id="UP000594638"/>
    </source>
</evidence>
<dbReference type="PROSITE" id="PS51375">
    <property type="entry name" value="PPR"/>
    <property type="match status" value="8"/>
</dbReference>
<keyword evidence="5" id="KW-1185">Reference proteome</keyword>
<feature type="repeat" description="PPR" evidence="3">
    <location>
        <begin position="150"/>
        <end position="184"/>
    </location>
</feature>
<gene>
    <name evidence="4" type="ORF">OLEA9_A025719</name>
</gene>
<sequence>MNFPLKFKKTASHSPSFSILKCLSTFPTSTPQTHNHPFQTLPENISKKSSNIEFSLVSALKFISSSPSLISNGQQLHSFIQKSGLDSNLFVQNSLISMYSKCGSISCAKSIFDDSLKLDSVSCNIMLSGYVKYDFLNDACELFVKMPEKNCVSYTTMIMGLAQNGFYGDAIGVFGKMRHSGVVPNEVTMASIITSFVHFDGIQNVKVLHSLVLKLGLYVFVLVSTNLVHLYCASSQLEDARMVFNEMPEKNVVSWNVMLNGYAKEGLVDSARELFERFVGRDVISWGTMIDGYVQVGRLSEALRVYRDMVCNGLGPNDVMIVGIISACAHANASVEGLQFHGVAVKIGFDCYDFTQATIIHFYAACQEINLALLQFEQGSKDHMACWNALIAGLIRNEMVDEARRLFNEMPERDIFSWSSMISGYSQNEQPNLALELFHEMVANRIKPNEITMVSVLSAVATLGILKEGIWAHEFIHNNSIPMNDNLSAAIIDMYAKCGKINAALEMFYQIREKAKDVSPWNAIICGLAMHGHAELSLRIFSDLRRLNIKPNSITFIGVLSACCHAGLVEAGEMHFKSIKSIYNVEPNIKHYGCMLDLLGRAGRLEEAEELVKNMPMKADVVIWGTLLAACRMHGNMDIGERAADNLARVEPSHGPSRVLLSNIYADAGRWGDAFSTRRAMQIEKLSRSPGYSGVV</sequence>
<dbReference type="InterPro" id="IPR046848">
    <property type="entry name" value="E_motif"/>
</dbReference>
<feature type="repeat" description="PPR" evidence="3">
    <location>
        <begin position="251"/>
        <end position="281"/>
    </location>
</feature>
<dbReference type="Gene3D" id="1.25.40.10">
    <property type="entry name" value="Tetratricopeptide repeat domain"/>
    <property type="match status" value="4"/>
</dbReference>
<dbReference type="PANTHER" id="PTHR47926">
    <property type="entry name" value="PENTATRICOPEPTIDE REPEAT-CONTAINING PROTEIN"/>
    <property type="match status" value="1"/>
</dbReference>
<feature type="repeat" description="PPR" evidence="3">
    <location>
        <begin position="119"/>
        <end position="149"/>
    </location>
</feature>
<evidence type="ECO:0000256" key="3">
    <source>
        <dbReference type="PROSITE-ProRule" id="PRU00708"/>
    </source>
</evidence>
<dbReference type="Pfam" id="PF13041">
    <property type="entry name" value="PPR_2"/>
    <property type="match status" value="4"/>
</dbReference>
<dbReference type="Pfam" id="PF20431">
    <property type="entry name" value="E_motif"/>
    <property type="match status" value="1"/>
</dbReference>
<dbReference type="FunFam" id="1.25.40.10:FF:000348">
    <property type="entry name" value="Pentatricopeptide repeat-containing protein chloroplastic"/>
    <property type="match status" value="1"/>
</dbReference>
<protein>
    <submittedName>
        <fullName evidence="4">Pentatricopeptide repeat-containing At5g19020, mitochondrial</fullName>
    </submittedName>
</protein>
<feature type="repeat" description="PPR" evidence="3">
    <location>
        <begin position="383"/>
        <end position="413"/>
    </location>
</feature>
<name>A0A8S0PD30_OLEEU</name>
<evidence type="ECO:0000256" key="1">
    <source>
        <dbReference type="ARBA" id="ARBA00022737"/>
    </source>
</evidence>
<comment type="similarity">
    <text evidence="2">Belongs to the PPR family. PCMP-E subfamily.</text>
</comment>
<dbReference type="InterPro" id="IPR011990">
    <property type="entry name" value="TPR-like_helical_dom_sf"/>
</dbReference>
<proteinExistence type="inferred from homology"/>
<dbReference type="GO" id="GO:0009451">
    <property type="term" value="P:RNA modification"/>
    <property type="evidence" value="ECO:0007669"/>
    <property type="project" value="InterPro"/>
</dbReference>
<dbReference type="GO" id="GO:0003723">
    <property type="term" value="F:RNA binding"/>
    <property type="evidence" value="ECO:0007669"/>
    <property type="project" value="InterPro"/>
</dbReference>
<dbReference type="FunFam" id="1.25.40.10:FF:000212">
    <property type="entry name" value="Pentatricopeptide repeat-containing protein At2g03380, mitochondrial"/>
    <property type="match status" value="1"/>
</dbReference>
<feature type="repeat" description="PPR" evidence="3">
    <location>
        <begin position="588"/>
        <end position="618"/>
    </location>
</feature>
<accession>A0A8S0PD30</accession>
<feature type="repeat" description="PPR" evidence="3">
    <location>
        <begin position="414"/>
        <end position="448"/>
    </location>
</feature>
<keyword evidence="1" id="KW-0677">Repeat</keyword>
<evidence type="ECO:0000313" key="4">
    <source>
        <dbReference type="EMBL" id="CAA2938068.1"/>
    </source>
</evidence>
<dbReference type="NCBIfam" id="TIGR00756">
    <property type="entry name" value="PPR"/>
    <property type="match status" value="8"/>
</dbReference>
<dbReference type="OrthoDB" id="601293at2759"/>
<dbReference type="Proteomes" id="UP000594638">
    <property type="component" value="Unassembled WGS sequence"/>
</dbReference>
<dbReference type="PANTHER" id="PTHR47926:SF407">
    <property type="entry name" value="(WILD MALAYSIAN BANANA) HYPOTHETICAL PROTEIN"/>
    <property type="match status" value="1"/>
</dbReference>
<dbReference type="Pfam" id="PF01535">
    <property type="entry name" value="PPR"/>
    <property type="match status" value="3"/>
</dbReference>
<feature type="repeat" description="PPR" evidence="3">
    <location>
        <begin position="282"/>
        <end position="316"/>
    </location>
</feature>
<organism evidence="4 5">
    <name type="scientific">Olea europaea subsp. europaea</name>
    <dbReference type="NCBI Taxonomy" id="158383"/>
    <lineage>
        <taxon>Eukaryota</taxon>
        <taxon>Viridiplantae</taxon>
        <taxon>Streptophyta</taxon>
        <taxon>Embryophyta</taxon>
        <taxon>Tracheophyta</taxon>
        <taxon>Spermatophyta</taxon>
        <taxon>Magnoliopsida</taxon>
        <taxon>eudicotyledons</taxon>
        <taxon>Gunneridae</taxon>
        <taxon>Pentapetalae</taxon>
        <taxon>asterids</taxon>
        <taxon>lamiids</taxon>
        <taxon>Lamiales</taxon>
        <taxon>Oleaceae</taxon>
        <taxon>Oleeae</taxon>
        <taxon>Olea</taxon>
    </lineage>
</organism>
<reference evidence="4 5" key="1">
    <citation type="submission" date="2019-12" db="EMBL/GenBank/DDBJ databases">
        <authorList>
            <person name="Alioto T."/>
            <person name="Alioto T."/>
            <person name="Gomez Garrido J."/>
        </authorList>
    </citation>
    <scope>NUCLEOTIDE SEQUENCE [LARGE SCALE GENOMIC DNA]</scope>
</reference>
<evidence type="ECO:0000256" key="2">
    <source>
        <dbReference type="ARBA" id="ARBA00061659"/>
    </source>
</evidence>
<dbReference type="Gramene" id="OE9A025719T1">
    <property type="protein sequence ID" value="OE9A025719C1"/>
    <property type="gene ID" value="OE9A025719"/>
</dbReference>
<dbReference type="InterPro" id="IPR046960">
    <property type="entry name" value="PPR_At4g14850-like_plant"/>
</dbReference>
<dbReference type="AlphaFoldDB" id="A0A8S0PD30"/>
<dbReference type="InterPro" id="IPR002885">
    <property type="entry name" value="PPR_rpt"/>
</dbReference>